<dbReference type="SUPFAM" id="SSF51556">
    <property type="entry name" value="Metallo-dependent hydrolases"/>
    <property type="match status" value="1"/>
</dbReference>
<comment type="caution">
    <text evidence="2">The sequence shown here is derived from an EMBL/GenBank/DDBJ whole genome shotgun (WGS) entry which is preliminary data.</text>
</comment>
<protein>
    <submittedName>
        <fullName evidence="2">Imidazolonepropionase-like amidohydrolase</fullName>
    </submittedName>
</protein>
<reference evidence="2 3" key="1">
    <citation type="submission" date="2021-01" db="EMBL/GenBank/DDBJ databases">
        <title>Sequencing the genomes of 1000 actinobacteria strains.</title>
        <authorList>
            <person name="Klenk H.-P."/>
        </authorList>
    </citation>
    <scope>NUCLEOTIDE SEQUENCE [LARGE SCALE GENOMIC DNA]</scope>
    <source>
        <strain evidence="2 3">DSM 18662</strain>
    </source>
</reference>
<dbReference type="InterPro" id="IPR051781">
    <property type="entry name" value="Metallo-dep_Hydrolase"/>
</dbReference>
<gene>
    <name evidence="2" type="ORF">JOE57_001368</name>
</gene>
<dbReference type="InterPro" id="IPR006680">
    <property type="entry name" value="Amidohydro-rel"/>
</dbReference>
<dbReference type="PANTHER" id="PTHR43135">
    <property type="entry name" value="ALPHA-D-RIBOSE 1-METHYLPHOSPHONATE 5-TRIPHOSPHATE DIPHOSPHATASE"/>
    <property type="match status" value="1"/>
</dbReference>
<dbReference type="InterPro" id="IPR032466">
    <property type="entry name" value="Metal_Hydrolase"/>
</dbReference>
<dbReference type="EMBL" id="JAFBCF010000001">
    <property type="protein sequence ID" value="MBM7798447.1"/>
    <property type="molecule type" value="Genomic_DNA"/>
</dbReference>
<feature type="domain" description="Amidohydrolase-related" evidence="1">
    <location>
        <begin position="60"/>
        <end position="403"/>
    </location>
</feature>
<dbReference type="RefSeq" id="WP_338041202.1">
    <property type="nucleotide sequence ID" value="NZ_BAAAQP010000008.1"/>
</dbReference>
<sequence length="429" mass="44569">MELDDGTRQALRVGRAFDGDQQLPGGALILLDGPTIAAVLPGDAAAPEGYQVTDRPQATALPGLIDMHVHLCADSGVGALDRVPGYNPDQLRAVIEDSLRVQLSVGVTTVRDLGDHHYAVVDWRDSVGSAGRGWPTVVAAGPPITSVGGHCWSMGGAVSGPAALRAAVAEHVEHGVDLVKVMASGGFMTVGTEVMHCQFTAEEMVLLVEEVHAAGLRITAHAHGLPAAEQVMAAGVDGIEHGMFLTERGPRMSEENLALLAEWQIAVCPTLGVRGALMPPPHMLEVMTRAGLTPESFRQARLDQARRMTDAGVLLVSGSDGGINPAKPHGLLPESLEELVIAGMPTRKALSTATSVAARVAGLGDRKGRLQAGFDADLLLVDGDPLDDIRALRAVAAVFVGGRRERLVDGVGTSMDLPSSVSEGSAGSA</sequence>
<proteinExistence type="predicted"/>
<dbReference type="InterPro" id="IPR011059">
    <property type="entry name" value="Metal-dep_hydrolase_composite"/>
</dbReference>
<keyword evidence="3" id="KW-1185">Reference proteome</keyword>
<dbReference type="SUPFAM" id="SSF51338">
    <property type="entry name" value="Composite domain of metallo-dependent hydrolases"/>
    <property type="match status" value="1"/>
</dbReference>
<dbReference type="Proteomes" id="UP000704762">
    <property type="component" value="Unassembled WGS sequence"/>
</dbReference>
<evidence type="ECO:0000313" key="3">
    <source>
        <dbReference type="Proteomes" id="UP000704762"/>
    </source>
</evidence>
<dbReference type="PANTHER" id="PTHR43135:SF3">
    <property type="entry name" value="ALPHA-D-RIBOSE 1-METHYLPHOSPHONATE 5-TRIPHOSPHATE DIPHOSPHATASE"/>
    <property type="match status" value="1"/>
</dbReference>
<dbReference type="Gene3D" id="3.20.20.140">
    <property type="entry name" value="Metal-dependent hydrolases"/>
    <property type="match status" value="1"/>
</dbReference>
<accession>A0ABS2RIP6</accession>
<evidence type="ECO:0000313" key="2">
    <source>
        <dbReference type="EMBL" id="MBM7798447.1"/>
    </source>
</evidence>
<name>A0ABS2RIP6_9ACTN</name>
<dbReference type="Pfam" id="PF01979">
    <property type="entry name" value="Amidohydro_1"/>
    <property type="match status" value="1"/>
</dbReference>
<dbReference type="Gene3D" id="2.30.40.10">
    <property type="entry name" value="Urease, subunit C, domain 1"/>
    <property type="match status" value="1"/>
</dbReference>
<evidence type="ECO:0000259" key="1">
    <source>
        <dbReference type="Pfam" id="PF01979"/>
    </source>
</evidence>
<organism evidence="2 3">
    <name type="scientific">Microlunatus panaciterrae</name>
    <dbReference type="NCBI Taxonomy" id="400768"/>
    <lineage>
        <taxon>Bacteria</taxon>
        <taxon>Bacillati</taxon>
        <taxon>Actinomycetota</taxon>
        <taxon>Actinomycetes</taxon>
        <taxon>Propionibacteriales</taxon>
        <taxon>Propionibacteriaceae</taxon>
        <taxon>Microlunatus</taxon>
    </lineage>
</organism>